<accession>A0A7M5XC78</accession>
<protein>
    <recommendedName>
        <fullName evidence="2">G domain-containing protein</fullName>
    </recommendedName>
</protein>
<reference evidence="3" key="1">
    <citation type="submission" date="2021-01" db="UniProtKB">
        <authorList>
            <consortium name="EnsemblMetazoa"/>
        </authorList>
    </citation>
    <scope>IDENTIFICATION</scope>
</reference>
<dbReference type="Pfam" id="PF01926">
    <property type="entry name" value="MMR_HSR1"/>
    <property type="match status" value="1"/>
</dbReference>
<dbReference type="GeneID" id="136802429"/>
<dbReference type="InterPro" id="IPR027417">
    <property type="entry name" value="P-loop_NTPase"/>
</dbReference>
<dbReference type="SUPFAM" id="SSF52540">
    <property type="entry name" value="P-loop containing nucleoside triphosphate hydrolases"/>
    <property type="match status" value="1"/>
</dbReference>
<feature type="domain" description="G" evidence="2">
    <location>
        <begin position="14"/>
        <end position="120"/>
    </location>
</feature>
<evidence type="ECO:0000313" key="3">
    <source>
        <dbReference type="EnsemblMetazoa" id="CLYHEMP021026.1"/>
    </source>
</evidence>
<keyword evidence="4" id="KW-1185">Reference proteome</keyword>
<dbReference type="RefSeq" id="XP_066915262.1">
    <property type="nucleotide sequence ID" value="XM_067059161.1"/>
</dbReference>
<organism evidence="3 4">
    <name type="scientific">Clytia hemisphaerica</name>
    <dbReference type="NCBI Taxonomy" id="252671"/>
    <lineage>
        <taxon>Eukaryota</taxon>
        <taxon>Metazoa</taxon>
        <taxon>Cnidaria</taxon>
        <taxon>Hydrozoa</taxon>
        <taxon>Hydroidolina</taxon>
        <taxon>Leptothecata</taxon>
        <taxon>Obeliida</taxon>
        <taxon>Clytiidae</taxon>
        <taxon>Clytia</taxon>
    </lineage>
</organism>
<dbReference type="GO" id="GO:0005525">
    <property type="term" value="F:GTP binding"/>
    <property type="evidence" value="ECO:0007669"/>
    <property type="project" value="InterPro"/>
</dbReference>
<dbReference type="EnsemblMetazoa" id="CLYHEMT021026.1">
    <property type="protein sequence ID" value="CLYHEMP021026.1"/>
    <property type="gene ID" value="CLYHEMG021026"/>
</dbReference>
<feature type="region of interest" description="Disordered" evidence="1">
    <location>
        <begin position="283"/>
        <end position="322"/>
    </location>
</feature>
<dbReference type="Gene3D" id="3.40.50.300">
    <property type="entry name" value="P-loop containing nucleotide triphosphate hydrolases"/>
    <property type="match status" value="1"/>
</dbReference>
<dbReference type="OrthoDB" id="443724at2759"/>
<feature type="region of interest" description="Disordered" evidence="1">
    <location>
        <begin position="334"/>
        <end position="396"/>
    </location>
</feature>
<feature type="compositionally biased region" description="Basic and acidic residues" evidence="1">
    <location>
        <begin position="340"/>
        <end position="393"/>
    </location>
</feature>
<sequence length="406" mass="48087">MATNIEVMPYLLTAGNPGSGKSTILNCVMQMRNSKLLREDQKFLSGVSFGSGMTYQLDVKELNGIVYMDTPGLDDIDKRKQAAEAITQALKRDGSYQIIFVVTLESGRVKPADIATINLILDSAREITSYGVIFNKMSKAALRMLDKQGKQALLTQVSARYRQEDKPLPLALYLRKYEDLEDEENAVAEILELEDFLLRLPTIEIHSQNVNKIKENEYDQLKDHFQKLTDAWRKDKELMLQQMARDKEYFERKTEQLRVEAEQQRQRDKMEMERQGMRFQQQMYATQKRHEEVMGEAKRQRDEERERHKETERQHRKETDQITAVLNQARQTIAEQQQQAREEEIRKAYAKEMEDERIKHQEELRRRTREEDERRERDDRERQREAEKKKSEEGGLLQNFVNKIFF</sequence>
<evidence type="ECO:0000256" key="1">
    <source>
        <dbReference type="SAM" id="MobiDB-lite"/>
    </source>
</evidence>
<dbReference type="AlphaFoldDB" id="A0A7M5XC78"/>
<evidence type="ECO:0000259" key="2">
    <source>
        <dbReference type="Pfam" id="PF01926"/>
    </source>
</evidence>
<proteinExistence type="predicted"/>
<feature type="compositionally biased region" description="Basic and acidic residues" evidence="1">
    <location>
        <begin position="288"/>
        <end position="320"/>
    </location>
</feature>
<evidence type="ECO:0000313" key="4">
    <source>
        <dbReference type="Proteomes" id="UP000594262"/>
    </source>
</evidence>
<name>A0A7M5XC78_9CNID</name>
<dbReference type="Proteomes" id="UP000594262">
    <property type="component" value="Unplaced"/>
</dbReference>
<dbReference type="InterPro" id="IPR006073">
    <property type="entry name" value="GTP-bd"/>
</dbReference>